<name>A0A3P6D4P6_BRAOL</name>
<evidence type="ECO:0000256" key="15">
    <source>
        <dbReference type="ARBA" id="ARBA00047899"/>
    </source>
</evidence>
<evidence type="ECO:0000256" key="16">
    <source>
        <dbReference type="ARBA" id="ARBA00048679"/>
    </source>
</evidence>
<feature type="transmembrane region" description="Helical" evidence="18">
    <location>
        <begin position="490"/>
        <end position="509"/>
    </location>
</feature>
<evidence type="ECO:0000256" key="5">
    <source>
        <dbReference type="ARBA" id="ARBA00022679"/>
    </source>
</evidence>
<dbReference type="EC" id="2.7.11.1" evidence="2"/>
<dbReference type="InterPro" id="IPR001611">
    <property type="entry name" value="Leu-rich_rpt"/>
</dbReference>
<dbReference type="GO" id="GO:0005524">
    <property type="term" value="F:ATP binding"/>
    <property type="evidence" value="ECO:0007669"/>
    <property type="project" value="UniProtKB-UniRule"/>
</dbReference>
<feature type="domain" description="Protein kinase" evidence="19">
    <location>
        <begin position="531"/>
        <end position="777"/>
    </location>
</feature>
<organism evidence="20">
    <name type="scientific">Brassica oleracea</name>
    <name type="common">Wild cabbage</name>
    <dbReference type="NCBI Taxonomy" id="3712"/>
    <lineage>
        <taxon>Eukaryota</taxon>
        <taxon>Viridiplantae</taxon>
        <taxon>Streptophyta</taxon>
        <taxon>Embryophyta</taxon>
        <taxon>Tracheophyta</taxon>
        <taxon>Spermatophyta</taxon>
        <taxon>Magnoliopsida</taxon>
        <taxon>eudicotyledons</taxon>
        <taxon>Gunneridae</taxon>
        <taxon>Pentapetalae</taxon>
        <taxon>rosids</taxon>
        <taxon>malvids</taxon>
        <taxon>Brassicales</taxon>
        <taxon>Brassicaceae</taxon>
        <taxon>Brassiceae</taxon>
        <taxon>Brassica</taxon>
    </lineage>
</organism>
<evidence type="ECO:0000256" key="12">
    <source>
        <dbReference type="ARBA" id="ARBA00022989"/>
    </source>
</evidence>
<evidence type="ECO:0000256" key="2">
    <source>
        <dbReference type="ARBA" id="ARBA00012513"/>
    </source>
</evidence>
<evidence type="ECO:0000256" key="14">
    <source>
        <dbReference type="ARBA" id="ARBA00023170"/>
    </source>
</evidence>
<dbReference type="InterPro" id="IPR011009">
    <property type="entry name" value="Kinase-like_dom_sf"/>
</dbReference>
<keyword evidence="3" id="KW-0723">Serine/threonine-protein kinase</keyword>
<keyword evidence="6 18" id="KW-0812">Transmembrane</keyword>
<keyword evidence="5" id="KW-0808">Transferase</keyword>
<keyword evidence="13 18" id="KW-0472">Membrane</keyword>
<keyword evidence="12 18" id="KW-1133">Transmembrane helix</keyword>
<dbReference type="Gene3D" id="1.10.510.10">
    <property type="entry name" value="Transferase(Phosphotransferase) domain 1"/>
    <property type="match status" value="1"/>
</dbReference>
<dbReference type="PROSITE" id="PS00108">
    <property type="entry name" value="PROTEIN_KINASE_ST"/>
    <property type="match status" value="1"/>
</dbReference>
<dbReference type="PROSITE" id="PS50011">
    <property type="entry name" value="PROTEIN_KINASE_DOM"/>
    <property type="match status" value="1"/>
</dbReference>
<proteinExistence type="predicted"/>
<evidence type="ECO:0000313" key="20">
    <source>
        <dbReference type="EMBL" id="VDD19614.1"/>
    </source>
</evidence>
<feature type="binding site" evidence="17">
    <location>
        <position position="559"/>
    </location>
    <ligand>
        <name>ATP</name>
        <dbReference type="ChEBI" id="CHEBI:30616"/>
    </ligand>
</feature>
<reference evidence="20" key="1">
    <citation type="submission" date="2018-11" db="EMBL/GenBank/DDBJ databases">
        <authorList>
            <consortium name="Genoscope - CEA"/>
            <person name="William W."/>
        </authorList>
    </citation>
    <scope>NUCLEOTIDE SEQUENCE</scope>
</reference>
<gene>
    <name evidence="20" type="ORF">BOLC2T06812H</name>
</gene>
<dbReference type="Pfam" id="PF12819">
    <property type="entry name" value="Malectin_like"/>
    <property type="match status" value="2"/>
</dbReference>
<dbReference type="GO" id="GO:0016020">
    <property type="term" value="C:membrane"/>
    <property type="evidence" value="ECO:0007669"/>
    <property type="project" value="UniProtKB-SubCell"/>
</dbReference>
<evidence type="ECO:0000256" key="4">
    <source>
        <dbReference type="ARBA" id="ARBA00022614"/>
    </source>
</evidence>
<evidence type="ECO:0000256" key="9">
    <source>
        <dbReference type="ARBA" id="ARBA00022741"/>
    </source>
</evidence>
<keyword evidence="10" id="KW-0418">Kinase</keyword>
<dbReference type="InterPro" id="IPR017441">
    <property type="entry name" value="Protein_kinase_ATP_BS"/>
</dbReference>
<evidence type="ECO:0000256" key="11">
    <source>
        <dbReference type="ARBA" id="ARBA00022840"/>
    </source>
</evidence>
<evidence type="ECO:0000256" key="17">
    <source>
        <dbReference type="PROSITE-ProRule" id="PRU10141"/>
    </source>
</evidence>
<evidence type="ECO:0000256" key="18">
    <source>
        <dbReference type="SAM" id="Phobius"/>
    </source>
</evidence>
<protein>
    <recommendedName>
        <fullName evidence="2">non-specific serine/threonine protein kinase</fullName>
        <ecNumber evidence="2">2.7.11.1</ecNumber>
    </recommendedName>
</protein>
<dbReference type="InterPro" id="IPR008271">
    <property type="entry name" value="Ser/Thr_kinase_AS"/>
</dbReference>
<dbReference type="Gene3D" id="3.30.200.20">
    <property type="entry name" value="Phosphorylase Kinase, domain 1"/>
    <property type="match status" value="1"/>
</dbReference>
<evidence type="ECO:0000256" key="3">
    <source>
        <dbReference type="ARBA" id="ARBA00022527"/>
    </source>
</evidence>
<dbReference type="AlphaFoldDB" id="A0A3P6D4P6"/>
<evidence type="ECO:0000256" key="1">
    <source>
        <dbReference type="ARBA" id="ARBA00004167"/>
    </source>
</evidence>
<dbReference type="FunFam" id="3.80.10.10:FF:000129">
    <property type="entry name" value="Leucine-rich repeat receptor-like kinase"/>
    <property type="match status" value="1"/>
</dbReference>
<keyword evidence="9 17" id="KW-0547">Nucleotide-binding</keyword>
<dbReference type="PROSITE" id="PS00107">
    <property type="entry name" value="PROTEIN_KINASE_ATP"/>
    <property type="match status" value="1"/>
</dbReference>
<evidence type="ECO:0000256" key="10">
    <source>
        <dbReference type="ARBA" id="ARBA00022777"/>
    </source>
</evidence>
<dbReference type="SUPFAM" id="SSF52058">
    <property type="entry name" value="L domain-like"/>
    <property type="match status" value="1"/>
</dbReference>
<sequence>MFFGIKPNKPKTDRFISLDCGLSPDEQSPYIELETGLQFSSDASFVKSGEIGRIDASLESKYTKPQTTLRYFPDGMRNCYNLSVRQGTCYLIRVTSNYGNYDGFNVSPRFDLYIGLNFWVTMDLERHINRDSTEEIIHIYQTQTHWMYPSDIYDRIWVPYFEPEWRQISTTIKLNNSNYYFVPQDVLMTAAIPANVSARLSFTKDLEFPNEKLYMYFHFSGVQAFQANQTREFSILWNGELIYSPMSLEYLQVDTLFKMTPSLCEVGKCLLELERLKNSTLPPLLSAIEVFAVVNFTQSETNKDDVIAIQNIKTTHGLSRISWQGDPCVPPQFLWDGLTCDSFNVSMPPRITSLNLSSSGLTGNIATGIQNLTHLRKLDLSNNNLTGLVPEFLANMELLLLIDLRKNKLNGSIPKALRDRENKGLNVDGYETKCSSSSCVPKKKFPVMTALAASAVVVIGVVLILFFLFRKKMRSSQGIGRDSSINQQTIHYNIIFLCISPMGTTATNVSEHLIETKRRRFTYTEVVEMTKNFQKALGEGGFGVVYHGYLNDSDQLAVKVLSQSSSQGYKHFKAEVELLLRVHHINLVSLVGYCDERDHLALIYEYMPNGDLKEHLSGKLGHSVLKWTTRLRIAVDAALGLEYLHYGCRPSMVHRDVKSTNILLDDQFMAKIADFGLSRSFQVGDEPEVSTVVAGTPGYLDPEYYRTGRLTEMSDVYSFGIVLLEIITNLKVIDQNREKPHITEWVACLLNGGDITRIVDPNLQGEYNSLSFSLESS</sequence>
<dbReference type="InterPro" id="IPR032675">
    <property type="entry name" value="LRR_dom_sf"/>
</dbReference>
<dbReference type="Gene3D" id="3.80.10.10">
    <property type="entry name" value="Ribonuclease Inhibitor"/>
    <property type="match status" value="1"/>
</dbReference>
<comment type="catalytic activity">
    <reaction evidence="16">
        <text>L-seryl-[protein] + ATP = O-phospho-L-seryl-[protein] + ADP + H(+)</text>
        <dbReference type="Rhea" id="RHEA:17989"/>
        <dbReference type="Rhea" id="RHEA-COMP:9863"/>
        <dbReference type="Rhea" id="RHEA-COMP:11604"/>
        <dbReference type="ChEBI" id="CHEBI:15378"/>
        <dbReference type="ChEBI" id="CHEBI:29999"/>
        <dbReference type="ChEBI" id="CHEBI:30616"/>
        <dbReference type="ChEBI" id="CHEBI:83421"/>
        <dbReference type="ChEBI" id="CHEBI:456216"/>
        <dbReference type="EC" id="2.7.11.1"/>
    </reaction>
</comment>
<evidence type="ECO:0000256" key="8">
    <source>
        <dbReference type="ARBA" id="ARBA00022737"/>
    </source>
</evidence>
<dbReference type="GO" id="GO:0004674">
    <property type="term" value="F:protein serine/threonine kinase activity"/>
    <property type="evidence" value="ECO:0007669"/>
    <property type="project" value="UniProtKB-KW"/>
</dbReference>
<comment type="subcellular location">
    <subcellularLocation>
        <location evidence="1">Membrane</location>
        <topology evidence="1">Single-pass membrane protein</topology>
    </subcellularLocation>
</comment>
<dbReference type="PANTHER" id="PTHR45631">
    <property type="entry name" value="OS07G0107800 PROTEIN-RELATED"/>
    <property type="match status" value="1"/>
</dbReference>
<comment type="catalytic activity">
    <reaction evidence="15">
        <text>L-threonyl-[protein] + ATP = O-phospho-L-threonyl-[protein] + ADP + H(+)</text>
        <dbReference type="Rhea" id="RHEA:46608"/>
        <dbReference type="Rhea" id="RHEA-COMP:11060"/>
        <dbReference type="Rhea" id="RHEA-COMP:11605"/>
        <dbReference type="ChEBI" id="CHEBI:15378"/>
        <dbReference type="ChEBI" id="CHEBI:30013"/>
        <dbReference type="ChEBI" id="CHEBI:30616"/>
        <dbReference type="ChEBI" id="CHEBI:61977"/>
        <dbReference type="ChEBI" id="CHEBI:456216"/>
        <dbReference type="EC" id="2.7.11.1"/>
    </reaction>
</comment>
<evidence type="ECO:0000256" key="6">
    <source>
        <dbReference type="ARBA" id="ARBA00022692"/>
    </source>
</evidence>
<keyword evidence="7" id="KW-0732">Signal</keyword>
<accession>A0A3P6D4P6</accession>
<keyword evidence="14" id="KW-0675">Receptor</keyword>
<dbReference type="Pfam" id="PF07714">
    <property type="entry name" value="PK_Tyr_Ser-Thr"/>
    <property type="match status" value="1"/>
</dbReference>
<feature type="transmembrane region" description="Helical" evidence="18">
    <location>
        <begin position="445"/>
        <end position="469"/>
    </location>
</feature>
<keyword evidence="8" id="KW-0677">Repeat</keyword>
<evidence type="ECO:0000256" key="7">
    <source>
        <dbReference type="ARBA" id="ARBA00022729"/>
    </source>
</evidence>
<dbReference type="InterPro" id="IPR000719">
    <property type="entry name" value="Prot_kinase_dom"/>
</dbReference>
<evidence type="ECO:0000259" key="19">
    <source>
        <dbReference type="PROSITE" id="PS50011"/>
    </source>
</evidence>
<dbReference type="InterPro" id="IPR024788">
    <property type="entry name" value="Malectin-like_Carb-bd_dom"/>
</dbReference>
<keyword evidence="4" id="KW-0433">Leucine-rich repeat</keyword>
<dbReference type="EMBL" id="LR031874">
    <property type="protein sequence ID" value="VDD19614.1"/>
    <property type="molecule type" value="Genomic_DNA"/>
</dbReference>
<dbReference type="SMART" id="SM00220">
    <property type="entry name" value="S_TKc"/>
    <property type="match status" value="1"/>
</dbReference>
<dbReference type="SUPFAM" id="SSF56112">
    <property type="entry name" value="Protein kinase-like (PK-like)"/>
    <property type="match status" value="1"/>
</dbReference>
<dbReference type="PANTHER" id="PTHR45631:SF69">
    <property type="entry name" value="LEUCINE-RICH REPEAT PROTEIN KINASE FAMILY PROTEIN"/>
    <property type="match status" value="1"/>
</dbReference>
<dbReference type="FunFam" id="3.30.200.20:FF:000394">
    <property type="entry name" value="Leucine-rich repeat receptor-like protein kinase"/>
    <property type="match status" value="1"/>
</dbReference>
<evidence type="ECO:0000256" key="13">
    <source>
        <dbReference type="ARBA" id="ARBA00023136"/>
    </source>
</evidence>
<keyword evidence="11 17" id="KW-0067">ATP-binding</keyword>
<dbReference type="PROSITE" id="PS51450">
    <property type="entry name" value="LRR"/>
    <property type="match status" value="1"/>
</dbReference>
<dbReference type="InterPro" id="IPR001245">
    <property type="entry name" value="Ser-Thr/Tyr_kinase_cat_dom"/>
</dbReference>
<dbReference type="Pfam" id="PF13855">
    <property type="entry name" value="LRR_8"/>
    <property type="match status" value="1"/>
</dbReference>